<comment type="similarity">
    <text evidence="2 6">Belongs to the SURF1 family.</text>
</comment>
<dbReference type="Proteomes" id="UP000236268">
    <property type="component" value="Unassembled WGS sequence"/>
</dbReference>
<dbReference type="EMBL" id="POWG01000012">
    <property type="protein sequence ID" value="PNQ98375.1"/>
    <property type="molecule type" value="Genomic_DNA"/>
</dbReference>
<comment type="caution">
    <text evidence="7">The sequence shown here is derived from an EMBL/GenBank/DDBJ whole genome shotgun (WGS) entry which is preliminary data.</text>
</comment>
<proteinExistence type="inferred from homology"/>
<evidence type="ECO:0000313" key="7">
    <source>
        <dbReference type="EMBL" id="PNQ98375.1"/>
    </source>
</evidence>
<evidence type="ECO:0000256" key="2">
    <source>
        <dbReference type="ARBA" id="ARBA00007165"/>
    </source>
</evidence>
<evidence type="ECO:0000256" key="5">
    <source>
        <dbReference type="ARBA" id="ARBA00023136"/>
    </source>
</evidence>
<name>A0A2K1G0T5_9PROT</name>
<accession>A0A2K1G0T5</accession>
<comment type="subcellular location">
    <subcellularLocation>
        <location evidence="6">Cell membrane</location>
        <topology evidence="6">Multi-pass membrane protein</topology>
    </subcellularLocation>
    <subcellularLocation>
        <location evidence="1">Membrane</location>
    </subcellularLocation>
</comment>
<dbReference type="InterPro" id="IPR002994">
    <property type="entry name" value="Surf1/Shy1"/>
</dbReference>
<feature type="transmembrane region" description="Helical" evidence="6">
    <location>
        <begin position="223"/>
        <end position="241"/>
    </location>
</feature>
<evidence type="ECO:0000313" key="8">
    <source>
        <dbReference type="Proteomes" id="UP000236268"/>
    </source>
</evidence>
<evidence type="ECO:0000256" key="6">
    <source>
        <dbReference type="RuleBase" id="RU363076"/>
    </source>
</evidence>
<dbReference type="Pfam" id="PF02104">
    <property type="entry name" value="SURF1"/>
    <property type="match status" value="1"/>
</dbReference>
<dbReference type="RefSeq" id="WP_103039980.1">
    <property type="nucleotide sequence ID" value="NZ_POWG01000012.1"/>
</dbReference>
<keyword evidence="3 6" id="KW-0812">Transmembrane</keyword>
<evidence type="ECO:0000256" key="1">
    <source>
        <dbReference type="ARBA" id="ARBA00004370"/>
    </source>
</evidence>
<gene>
    <name evidence="7" type="ORF">C1S70_12920</name>
</gene>
<sequence>MTAAAEPRRFRPSLWATLITVPAVLVMLGLGTWQMQRLAWKEDLVRRVEQRLHAAPIPLPPTIADPEALEFRPVTVTGRFLNDKELLLVARPRQGQAGYELLTPLQRPAEEGGGVVLVNRGFLPMDKRDAASRPESRVEGPVTVTGLVRLPQPAGWLQPGNRPGAESWMRLDPTAMAASAGLETVAPLVVEMTPDPARGNAPQTGMLNGIQPLVELPNNHRQYAFTWYSLAATLIVVYVLSQRRRTGPAS</sequence>
<evidence type="ECO:0000256" key="4">
    <source>
        <dbReference type="ARBA" id="ARBA00022989"/>
    </source>
</evidence>
<dbReference type="PROSITE" id="PS50895">
    <property type="entry name" value="SURF1"/>
    <property type="match status" value="1"/>
</dbReference>
<feature type="transmembrane region" description="Helical" evidence="6">
    <location>
        <begin position="12"/>
        <end position="33"/>
    </location>
</feature>
<evidence type="ECO:0000256" key="3">
    <source>
        <dbReference type="ARBA" id="ARBA00022692"/>
    </source>
</evidence>
<keyword evidence="4 6" id="KW-1133">Transmembrane helix</keyword>
<dbReference type="CDD" id="cd06662">
    <property type="entry name" value="SURF1"/>
    <property type="match status" value="1"/>
</dbReference>
<dbReference type="GO" id="GO:0005886">
    <property type="term" value="C:plasma membrane"/>
    <property type="evidence" value="ECO:0007669"/>
    <property type="project" value="UniProtKB-SubCell"/>
</dbReference>
<dbReference type="InterPro" id="IPR045214">
    <property type="entry name" value="Surf1/Surf4"/>
</dbReference>
<dbReference type="PANTHER" id="PTHR23427:SF2">
    <property type="entry name" value="SURFEIT LOCUS PROTEIN 1"/>
    <property type="match status" value="1"/>
</dbReference>
<dbReference type="PANTHER" id="PTHR23427">
    <property type="entry name" value="SURFEIT LOCUS PROTEIN"/>
    <property type="match status" value="1"/>
</dbReference>
<keyword evidence="6" id="KW-1003">Cell membrane</keyword>
<organism evidence="7 8">
    <name type="scientific">Azospirillum argentinense</name>
    <dbReference type="NCBI Taxonomy" id="2970906"/>
    <lineage>
        <taxon>Bacteria</taxon>
        <taxon>Pseudomonadati</taxon>
        <taxon>Pseudomonadota</taxon>
        <taxon>Alphaproteobacteria</taxon>
        <taxon>Rhodospirillales</taxon>
        <taxon>Azospirillaceae</taxon>
        <taxon>Azospirillum</taxon>
    </lineage>
</organism>
<keyword evidence="5 6" id="KW-0472">Membrane</keyword>
<reference evidence="7 8" key="1">
    <citation type="submission" date="2018-01" db="EMBL/GenBank/DDBJ databases">
        <title>Whole genome sequence of Azospirillum brasilense REC3 isolated from strawberry roots.</title>
        <authorList>
            <person name="Fontana C.A."/>
            <person name="Salazar S.M."/>
            <person name="Bassi D."/>
            <person name="Puglisi E."/>
            <person name="Lovaisa N.C."/>
            <person name="Toffoli L.M."/>
            <person name="Pedraza R."/>
            <person name="Cocconcelli P.S."/>
        </authorList>
    </citation>
    <scope>NUCLEOTIDE SEQUENCE [LARGE SCALE GENOMIC DNA]</scope>
    <source>
        <strain evidence="7 8">REC3</strain>
    </source>
</reference>
<protein>
    <recommendedName>
        <fullName evidence="6">SURF1-like protein</fullName>
    </recommendedName>
</protein>
<dbReference type="AlphaFoldDB" id="A0A2K1G0T5"/>